<dbReference type="AlphaFoldDB" id="A0A0R1KRW2"/>
<keyword evidence="4" id="KW-1185">Reference proteome</keyword>
<keyword evidence="2" id="KW-1133">Transmembrane helix</keyword>
<keyword evidence="2" id="KW-0812">Transmembrane</keyword>
<name>A0A0R1KRW2_9LACO</name>
<dbReference type="PATRIC" id="fig|1423788.3.peg.1671"/>
<feature type="coiled-coil region" evidence="1">
    <location>
        <begin position="64"/>
        <end position="91"/>
    </location>
</feature>
<gene>
    <name evidence="3" type="ORF">FC78_GL001621</name>
</gene>
<reference evidence="3 4" key="1">
    <citation type="journal article" date="2015" name="Genome Announc.">
        <title>Expanding the biotechnology potential of lactobacilli through comparative genomics of 213 strains and associated genera.</title>
        <authorList>
            <person name="Sun Z."/>
            <person name="Harris H.M."/>
            <person name="McCann A."/>
            <person name="Guo C."/>
            <person name="Argimon S."/>
            <person name="Zhang W."/>
            <person name="Yang X."/>
            <person name="Jeffery I.B."/>
            <person name="Cooney J.C."/>
            <person name="Kagawa T.F."/>
            <person name="Liu W."/>
            <person name="Song Y."/>
            <person name="Salvetti E."/>
            <person name="Wrobel A."/>
            <person name="Rasinkangas P."/>
            <person name="Parkhill J."/>
            <person name="Rea M.C."/>
            <person name="O'Sullivan O."/>
            <person name="Ritari J."/>
            <person name="Douillard F.P."/>
            <person name="Paul Ross R."/>
            <person name="Yang R."/>
            <person name="Briner A.E."/>
            <person name="Felis G.E."/>
            <person name="de Vos W.M."/>
            <person name="Barrangou R."/>
            <person name="Klaenhammer T.R."/>
            <person name="Caufield P.W."/>
            <person name="Cui Y."/>
            <person name="Zhang H."/>
            <person name="O'Toole P.W."/>
        </authorList>
    </citation>
    <scope>NUCLEOTIDE SEQUENCE [LARGE SCALE GENOMIC DNA]</scope>
    <source>
        <strain evidence="3 4">DSM 19674</strain>
    </source>
</reference>
<proteinExistence type="predicted"/>
<protein>
    <submittedName>
        <fullName evidence="3">Uncharacterized protein</fullName>
    </submittedName>
</protein>
<evidence type="ECO:0000256" key="2">
    <source>
        <dbReference type="SAM" id="Phobius"/>
    </source>
</evidence>
<comment type="caution">
    <text evidence="3">The sequence shown here is derived from an EMBL/GenBank/DDBJ whole genome shotgun (WGS) entry which is preliminary data.</text>
</comment>
<keyword evidence="1" id="KW-0175">Coiled coil</keyword>
<organism evidence="3 4">
    <name type="scientific">Companilactobacillus bobalius DSM 19674</name>
    <dbReference type="NCBI Taxonomy" id="1423788"/>
    <lineage>
        <taxon>Bacteria</taxon>
        <taxon>Bacillati</taxon>
        <taxon>Bacillota</taxon>
        <taxon>Bacilli</taxon>
        <taxon>Lactobacillales</taxon>
        <taxon>Lactobacillaceae</taxon>
        <taxon>Companilactobacillus</taxon>
        <taxon>Companilactobacillus bobalius</taxon>
    </lineage>
</organism>
<sequence length="225" mass="25680">MNDKDLIQHLLDTISQQHNDLMVVVGTFIAIISLGLVILGYLQIRFSNKQIEKMKSEFKDDFKIDDINKANSEVKENISQLKESLKENKKIELSLKNQISISMNTNLGMAGKLLVNINKDTDPVLIGNNVSSIKIIFEELSDNGNITSHSFRILVLDMSKFLFELNEYNIVLDGGIVFLLDFLIKEMKQEMNNTDMGESNKSSLEYYLNLIAKGFEDMNKRTYKA</sequence>
<evidence type="ECO:0000313" key="4">
    <source>
        <dbReference type="Proteomes" id="UP000051515"/>
    </source>
</evidence>
<keyword evidence="2" id="KW-0472">Membrane</keyword>
<evidence type="ECO:0000313" key="3">
    <source>
        <dbReference type="EMBL" id="KRK82818.1"/>
    </source>
</evidence>
<dbReference type="Proteomes" id="UP000051515">
    <property type="component" value="Unassembled WGS sequence"/>
</dbReference>
<feature type="transmembrane region" description="Helical" evidence="2">
    <location>
        <begin position="21"/>
        <end position="44"/>
    </location>
</feature>
<accession>A0A0R1KRW2</accession>
<evidence type="ECO:0000256" key="1">
    <source>
        <dbReference type="SAM" id="Coils"/>
    </source>
</evidence>
<dbReference type="EMBL" id="AZDY01000037">
    <property type="protein sequence ID" value="KRK82818.1"/>
    <property type="molecule type" value="Genomic_DNA"/>
</dbReference>